<dbReference type="Gene3D" id="3.30.1370.60">
    <property type="entry name" value="Hypothetical oxidoreductase yiak, domain 2"/>
    <property type="match status" value="1"/>
</dbReference>
<evidence type="ECO:0000256" key="1">
    <source>
        <dbReference type="ARBA" id="ARBA00006056"/>
    </source>
</evidence>
<protein>
    <submittedName>
        <fullName evidence="3">Ldh family oxidoreductase</fullName>
    </submittedName>
</protein>
<keyword evidence="2" id="KW-0560">Oxidoreductase</keyword>
<comment type="similarity">
    <text evidence="1">Belongs to the LDH2/MDH2 oxidoreductase family.</text>
</comment>
<dbReference type="Pfam" id="PF02615">
    <property type="entry name" value="Ldh_2"/>
    <property type="match status" value="1"/>
</dbReference>
<dbReference type="Proteomes" id="UP001374803">
    <property type="component" value="Chromosome"/>
</dbReference>
<dbReference type="SUPFAM" id="SSF89733">
    <property type="entry name" value="L-sulfolactate dehydrogenase-like"/>
    <property type="match status" value="1"/>
</dbReference>
<name>A0ABZ2KW59_9BACT</name>
<dbReference type="InterPro" id="IPR036111">
    <property type="entry name" value="Mal/L-sulfo/L-lacto_DH-like_sf"/>
</dbReference>
<keyword evidence="4" id="KW-1185">Reference proteome</keyword>
<dbReference type="InterPro" id="IPR043143">
    <property type="entry name" value="Mal/L-sulf/L-lact_DH-like_NADP"/>
</dbReference>
<proteinExistence type="inferred from homology"/>
<dbReference type="EMBL" id="CP089983">
    <property type="protein sequence ID" value="WXB00537.1"/>
    <property type="molecule type" value="Genomic_DNA"/>
</dbReference>
<evidence type="ECO:0000313" key="3">
    <source>
        <dbReference type="EMBL" id="WXB00537.1"/>
    </source>
</evidence>
<evidence type="ECO:0000313" key="4">
    <source>
        <dbReference type="Proteomes" id="UP001374803"/>
    </source>
</evidence>
<dbReference type="InterPro" id="IPR043144">
    <property type="entry name" value="Mal/L-sulf/L-lact_DH-like_ah"/>
</dbReference>
<dbReference type="InterPro" id="IPR003767">
    <property type="entry name" value="Malate/L-lactate_DH-like"/>
</dbReference>
<evidence type="ECO:0000256" key="2">
    <source>
        <dbReference type="ARBA" id="ARBA00023002"/>
    </source>
</evidence>
<accession>A0ABZ2KW59</accession>
<gene>
    <name evidence="3" type="ORF">LVJ94_26890</name>
</gene>
<dbReference type="RefSeq" id="WP_394830139.1">
    <property type="nucleotide sequence ID" value="NZ_CP089929.1"/>
</dbReference>
<reference evidence="3" key="1">
    <citation type="submission" date="2021-12" db="EMBL/GenBank/DDBJ databases">
        <title>Discovery of the Pendulisporaceae a myxobacterial family with distinct sporulation behavior and unique specialized metabolism.</title>
        <authorList>
            <person name="Garcia R."/>
            <person name="Popoff A."/>
            <person name="Bader C.D."/>
            <person name="Loehr J."/>
            <person name="Walesch S."/>
            <person name="Walt C."/>
            <person name="Boldt J."/>
            <person name="Bunk B."/>
            <person name="Haeckl F.J.F.P.J."/>
            <person name="Gunesch A.P."/>
            <person name="Birkelbach J."/>
            <person name="Nuebel U."/>
            <person name="Pietschmann T."/>
            <person name="Bach T."/>
            <person name="Mueller R."/>
        </authorList>
    </citation>
    <scope>NUCLEOTIDE SEQUENCE</scope>
    <source>
        <strain evidence="3">MSr11367</strain>
    </source>
</reference>
<sequence>MGASVSISVSRLVDAVTRILQGAGVAHEDALTVALALVAADQEDIASHGVMLVPLYVERLLAGSVVARAKPAIVADGDTVIVLDAQHGLGQVSSTFAVELAASRARRYGMASVAVRNGFHFGTGGRWAGVLAQHGLVGIAMSNTRPLMPAPGGAQAVVGNNPLAIGLPSEEGVPLVLDMAMSASAMGKIRLARAQGASIPPGWATDAHGAPTTDPAAAIEGMLLPAAGPKGFGLAVMIDLLCGGLAHGGVGDAVKPLYGNAALPYGCSHFFLAIDVNRFLPLEQFRATVSARSSHIRASRRAPGVEQLHMPGDIAAHQSQRHRNFVTLPSALLGQLDESARAVGIPLPSLTESTGASSR</sequence>
<organism evidence="3 4">
    <name type="scientific">Pendulispora rubella</name>
    <dbReference type="NCBI Taxonomy" id="2741070"/>
    <lineage>
        <taxon>Bacteria</taxon>
        <taxon>Pseudomonadati</taxon>
        <taxon>Myxococcota</taxon>
        <taxon>Myxococcia</taxon>
        <taxon>Myxococcales</taxon>
        <taxon>Sorangiineae</taxon>
        <taxon>Pendulisporaceae</taxon>
        <taxon>Pendulispora</taxon>
    </lineage>
</organism>
<dbReference type="Gene3D" id="1.10.1530.10">
    <property type="match status" value="1"/>
</dbReference>
<dbReference type="PANTHER" id="PTHR11091:SF0">
    <property type="entry name" value="MALATE DEHYDROGENASE"/>
    <property type="match status" value="1"/>
</dbReference>
<dbReference type="PANTHER" id="PTHR11091">
    <property type="entry name" value="OXIDOREDUCTASE-RELATED"/>
    <property type="match status" value="1"/>
</dbReference>